<accession>A0A699KWA4</accession>
<comment type="caution">
    <text evidence="3">The sequence shown here is derived from an EMBL/GenBank/DDBJ whole genome shotgun (WGS) entry which is preliminary data.</text>
</comment>
<feature type="domain" description="Retrovirus-related Pol polyprotein from transposon TNT 1-94-like beta-barrel" evidence="2">
    <location>
        <begin position="343"/>
        <end position="414"/>
    </location>
</feature>
<name>A0A699KWA4_TANCI</name>
<dbReference type="AlphaFoldDB" id="A0A699KWA4"/>
<dbReference type="Pfam" id="PF22936">
    <property type="entry name" value="Pol_BBD"/>
    <property type="match status" value="1"/>
</dbReference>
<reference evidence="3" key="1">
    <citation type="journal article" date="2019" name="Sci. Rep.">
        <title>Draft genome of Tanacetum cinerariifolium, the natural source of mosquito coil.</title>
        <authorList>
            <person name="Yamashiro T."/>
            <person name="Shiraishi A."/>
            <person name="Satake H."/>
            <person name="Nakayama K."/>
        </authorList>
    </citation>
    <scope>NUCLEOTIDE SEQUENCE</scope>
</reference>
<sequence>YDQQCEILNKANLEIIAYQLGLESLEARIVVHQKNEAVFKEDIAFLKYDVKVIDNSVTELKNQLEKSLKEKYDLKLKLEKFEASFKNLTNLINSQISPKDKTGLGYDSQLNERDLNNKSDVFESTSDSCVNESEEDNNQANGRYKAVEGYHAVPPSYTGNFMPPRLDMSFVGLDDSDFKSVISETVISVHETKTSVSKTSKEKKSVLNNKGKATGQREVKPVWNNAQRVNHQNFSNNLTHPHTRRNFVPTAVITNSGKVPVNTAKQSSPRAATSISTARYIITATTRPTVNGAKPSLNVFHKSHSPVRRTFNQITAPKINDLKETINTDKVNNVTTAGSRDFDSGCSKNMTGNKSFYTDYQEINGGFVAFGGSPIGGKISRKGKIRIGKLDFKDVYFVKELKFNLFSVSQMCDKKNSVLFTETKCLVLSPEFKLLDENQVLLKVPKQNNMYSFD</sequence>
<feature type="non-terminal residue" evidence="3">
    <location>
        <position position="1"/>
    </location>
</feature>
<dbReference type="InterPro" id="IPR054722">
    <property type="entry name" value="PolX-like_BBD"/>
</dbReference>
<organism evidence="3">
    <name type="scientific">Tanacetum cinerariifolium</name>
    <name type="common">Dalmatian daisy</name>
    <name type="synonym">Chrysanthemum cinerariifolium</name>
    <dbReference type="NCBI Taxonomy" id="118510"/>
    <lineage>
        <taxon>Eukaryota</taxon>
        <taxon>Viridiplantae</taxon>
        <taxon>Streptophyta</taxon>
        <taxon>Embryophyta</taxon>
        <taxon>Tracheophyta</taxon>
        <taxon>Spermatophyta</taxon>
        <taxon>Magnoliopsida</taxon>
        <taxon>eudicotyledons</taxon>
        <taxon>Gunneridae</taxon>
        <taxon>Pentapetalae</taxon>
        <taxon>asterids</taxon>
        <taxon>campanulids</taxon>
        <taxon>Asterales</taxon>
        <taxon>Asteraceae</taxon>
        <taxon>Asteroideae</taxon>
        <taxon>Anthemideae</taxon>
        <taxon>Anthemidinae</taxon>
        <taxon>Tanacetum</taxon>
    </lineage>
</organism>
<gene>
    <name evidence="3" type="ORF">Tci_680939</name>
</gene>
<proteinExistence type="predicted"/>
<protein>
    <submittedName>
        <fullName evidence="3">Ribonuclease H-like domain-containing protein</fullName>
    </submittedName>
</protein>
<evidence type="ECO:0000313" key="3">
    <source>
        <dbReference type="EMBL" id="GFB08968.1"/>
    </source>
</evidence>
<evidence type="ECO:0000256" key="1">
    <source>
        <dbReference type="SAM" id="Coils"/>
    </source>
</evidence>
<feature type="coiled-coil region" evidence="1">
    <location>
        <begin position="8"/>
        <end position="77"/>
    </location>
</feature>
<dbReference type="EMBL" id="BKCJ010549784">
    <property type="protein sequence ID" value="GFB08968.1"/>
    <property type="molecule type" value="Genomic_DNA"/>
</dbReference>
<keyword evidence="1" id="KW-0175">Coiled coil</keyword>
<evidence type="ECO:0000259" key="2">
    <source>
        <dbReference type="Pfam" id="PF22936"/>
    </source>
</evidence>